<feature type="region of interest" description="Disordered" evidence="1">
    <location>
        <begin position="155"/>
        <end position="185"/>
    </location>
</feature>
<sequence length="185" mass="20302">HDSGNICLEYSAGDGSSLRWYRLWSRETPAAARAGSQRPRPLSGSELRLGPWPGPAARHQVSERRPSVQVAWGTLSARGSMQRCGADCTLAASPMPRHTLHPTLHLTGRNVEPQSHEASIPKTSPANPRGRRYCSGQHQLPPTAARHLGECRRWGQDDMSTPLSAHITLENSAPPQQRVQLRSQS</sequence>
<accession>A0A6A6QGY9</accession>
<evidence type="ECO:0000313" key="3">
    <source>
        <dbReference type="Proteomes" id="UP000799750"/>
    </source>
</evidence>
<name>A0A6A6QGY9_9PEZI</name>
<evidence type="ECO:0000256" key="1">
    <source>
        <dbReference type="SAM" id="MobiDB-lite"/>
    </source>
</evidence>
<dbReference type="AlphaFoldDB" id="A0A6A6QGY9"/>
<evidence type="ECO:0000313" key="2">
    <source>
        <dbReference type="EMBL" id="KAF2490747.1"/>
    </source>
</evidence>
<feature type="compositionally biased region" description="Polar residues" evidence="1">
    <location>
        <begin position="158"/>
        <end position="185"/>
    </location>
</feature>
<feature type="non-terminal residue" evidence="2">
    <location>
        <position position="1"/>
    </location>
</feature>
<dbReference type="EMBL" id="MU004196">
    <property type="protein sequence ID" value="KAF2490747.1"/>
    <property type="molecule type" value="Genomic_DNA"/>
</dbReference>
<organism evidence="2 3">
    <name type="scientific">Lophium mytilinum</name>
    <dbReference type="NCBI Taxonomy" id="390894"/>
    <lineage>
        <taxon>Eukaryota</taxon>
        <taxon>Fungi</taxon>
        <taxon>Dikarya</taxon>
        <taxon>Ascomycota</taxon>
        <taxon>Pezizomycotina</taxon>
        <taxon>Dothideomycetes</taxon>
        <taxon>Pleosporomycetidae</taxon>
        <taxon>Mytilinidiales</taxon>
        <taxon>Mytilinidiaceae</taxon>
        <taxon>Lophium</taxon>
    </lineage>
</organism>
<feature type="region of interest" description="Disordered" evidence="1">
    <location>
        <begin position="111"/>
        <end position="141"/>
    </location>
</feature>
<proteinExistence type="predicted"/>
<keyword evidence="3" id="KW-1185">Reference proteome</keyword>
<protein>
    <submittedName>
        <fullName evidence="2">Uncharacterized protein</fullName>
    </submittedName>
</protein>
<gene>
    <name evidence="2" type="ORF">BU16DRAFT_595312</name>
</gene>
<dbReference type="Proteomes" id="UP000799750">
    <property type="component" value="Unassembled WGS sequence"/>
</dbReference>
<feature type="compositionally biased region" description="Polar residues" evidence="1">
    <location>
        <begin position="112"/>
        <end position="126"/>
    </location>
</feature>
<feature type="region of interest" description="Disordered" evidence="1">
    <location>
        <begin position="29"/>
        <end position="48"/>
    </location>
</feature>
<reference evidence="2" key="1">
    <citation type="journal article" date="2020" name="Stud. Mycol.">
        <title>101 Dothideomycetes genomes: a test case for predicting lifestyles and emergence of pathogens.</title>
        <authorList>
            <person name="Haridas S."/>
            <person name="Albert R."/>
            <person name="Binder M."/>
            <person name="Bloem J."/>
            <person name="Labutti K."/>
            <person name="Salamov A."/>
            <person name="Andreopoulos B."/>
            <person name="Baker S."/>
            <person name="Barry K."/>
            <person name="Bills G."/>
            <person name="Bluhm B."/>
            <person name="Cannon C."/>
            <person name="Castanera R."/>
            <person name="Culley D."/>
            <person name="Daum C."/>
            <person name="Ezra D."/>
            <person name="Gonzalez J."/>
            <person name="Henrissat B."/>
            <person name="Kuo A."/>
            <person name="Liang C."/>
            <person name="Lipzen A."/>
            <person name="Lutzoni F."/>
            <person name="Magnuson J."/>
            <person name="Mondo S."/>
            <person name="Nolan M."/>
            <person name="Ohm R."/>
            <person name="Pangilinan J."/>
            <person name="Park H.-J."/>
            <person name="Ramirez L."/>
            <person name="Alfaro M."/>
            <person name="Sun H."/>
            <person name="Tritt A."/>
            <person name="Yoshinaga Y."/>
            <person name="Zwiers L.-H."/>
            <person name="Turgeon B."/>
            <person name="Goodwin S."/>
            <person name="Spatafora J."/>
            <person name="Crous P."/>
            <person name="Grigoriev I."/>
        </authorList>
    </citation>
    <scope>NUCLEOTIDE SEQUENCE</scope>
    <source>
        <strain evidence="2">CBS 269.34</strain>
    </source>
</reference>